<reference evidence="7 8" key="1">
    <citation type="submission" date="2019-07" db="EMBL/GenBank/DDBJ databases">
        <title>Complete Genome Sequence and Methylome Analysis of Arthrobacter luteus NEB113.</title>
        <authorList>
            <person name="Fomenkov A."/>
            <person name="Anton B.P."/>
            <person name="Vincze T."/>
            <person name="Roberts R.J."/>
        </authorList>
    </citation>
    <scope>NUCLEOTIDE SEQUENCE [LARGE SCALE GENOMIC DNA]</scope>
    <source>
        <strain evidence="7 8">NEB113</strain>
    </source>
</reference>
<sequence length="893" mass="93209">MASVEPRAEPEDVAHVTDASGTSRARTTVPELPPSTVGRPVVEALVAAAATRRLTLVSAGPGWGKTTVAARWARGGTGPRVAWLTLEPFDDKPAAFWADVLAALRAAGAVPAGHPLETLVVPPRLTPALLRRVLAAIEALPEPVVLVLDDFHHAACAEVAATVDDLLRYRLPLHLVVLTRVDPLLRLQRLRAQGEMTEVGAAELAFDAPAVAALATAQGRDLAADDAGRVVGETGGWGVGVRLRVEEHDATSRARAARSAAEFLLAEVLDSQGPEARRFLLRTSVASAVCPDLAAVLDPGAPTDRLLPGLAAADGFVMTSGGRRTWYRYHPLLREMLLHQLRTEDPAGLREAHQAAARWFAQDGQALRALEHAAAAEDWPLLGEVFVEGAAAELAGPHRETVAQVLRRVPYATLRPDARLHLCAGALASVDERFDAVRLHVARARDLLAPAADLVADPAAAVLLELLAASVARSTGDVRGLATAAGAALAAADAVPYPFPALETYRGLARAHRAAGLAWCAVGPEPAGETTSGTLAAPGGRSWRAPQLYVLGARAAAALLAVAAGRLDVGDAAAREVLVEAERRGWDGYAHVRPAHAARAWVRYLRASDDGLDRHLAHALAADAGGREPASEAAVRLLQALVAADRGHARAARQALVAADRALGRSATPPVLADLWVRATAAARLVDDGTGPALGARVARERLGSAAVVAVCGARELLAAGRTGAAERAVAGLGDAPGEEGDVVVRVEAALVEASALARAGTRRVDAPLGRALDLAAAERVVRPFLAVRGTELDEPLARAVARRGDALAALLRTHLDAPGRAPEPVPLVEPLTERELAVLAVLPSMASNAEVAADLFVSVNTVKAHLKSVYRKLGVGSRREAVRRGRELGVVP</sequence>
<reference evidence="6" key="2">
    <citation type="submission" date="2023-03" db="EMBL/GenBank/DDBJ databases">
        <title>Cellulosimicrobium cellulans NBRC 103059.</title>
        <authorList>
            <person name="Ichikawa N."/>
            <person name="Sato H."/>
            <person name="Tonouchi N."/>
        </authorList>
    </citation>
    <scope>NUCLEOTIDE SEQUENCE</scope>
    <source>
        <strain evidence="6">NBRC 103059</strain>
    </source>
</reference>
<accession>A0AAV5P7Q2</accession>
<protein>
    <submittedName>
        <fullName evidence="6">LuxR family transcriptional regulator</fullName>
    </submittedName>
</protein>
<dbReference type="SMART" id="SM00421">
    <property type="entry name" value="HTH_LUXR"/>
    <property type="match status" value="1"/>
</dbReference>
<dbReference type="InterPro" id="IPR036388">
    <property type="entry name" value="WH-like_DNA-bd_sf"/>
</dbReference>
<evidence type="ECO:0000313" key="8">
    <source>
        <dbReference type="Proteomes" id="UP000319068"/>
    </source>
</evidence>
<dbReference type="GO" id="GO:0006355">
    <property type="term" value="P:regulation of DNA-templated transcription"/>
    <property type="evidence" value="ECO:0007669"/>
    <property type="project" value="InterPro"/>
</dbReference>
<dbReference type="PROSITE" id="PS50043">
    <property type="entry name" value="HTH_LUXR_2"/>
    <property type="match status" value="1"/>
</dbReference>
<dbReference type="InterPro" id="IPR016032">
    <property type="entry name" value="Sig_transdc_resp-reg_C-effctor"/>
</dbReference>
<dbReference type="AlphaFoldDB" id="A0AAV5P7Q2"/>
<name>A0AAV5P7Q2_CELCE</name>
<organism evidence="6 9">
    <name type="scientific">Cellulosimicrobium cellulans</name>
    <name type="common">Arthrobacter luteus</name>
    <dbReference type="NCBI Taxonomy" id="1710"/>
    <lineage>
        <taxon>Bacteria</taxon>
        <taxon>Bacillati</taxon>
        <taxon>Actinomycetota</taxon>
        <taxon>Actinomycetes</taxon>
        <taxon>Micrococcales</taxon>
        <taxon>Promicromonosporaceae</taxon>
        <taxon>Cellulosimicrobium</taxon>
    </lineage>
</organism>
<dbReference type="EMBL" id="CP041694">
    <property type="protein sequence ID" value="QDP75877.1"/>
    <property type="molecule type" value="Genomic_DNA"/>
</dbReference>
<evidence type="ECO:0000313" key="9">
    <source>
        <dbReference type="Proteomes" id="UP001165168"/>
    </source>
</evidence>
<dbReference type="InterPro" id="IPR027417">
    <property type="entry name" value="P-loop_NTPase"/>
</dbReference>
<dbReference type="Proteomes" id="UP001165168">
    <property type="component" value="Unassembled WGS sequence"/>
</dbReference>
<evidence type="ECO:0000313" key="7">
    <source>
        <dbReference type="EMBL" id="QDP75877.1"/>
    </source>
</evidence>
<dbReference type="Proteomes" id="UP000319068">
    <property type="component" value="Chromosome"/>
</dbReference>
<dbReference type="Pfam" id="PF00196">
    <property type="entry name" value="GerE"/>
    <property type="match status" value="1"/>
</dbReference>
<keyword evidence="8" id="KW-1185">Reference proteome</keyword>
<gene>
    <name evidence="6" type="primary">malT</name>
    <name evidence="6" type="ORF">Ccel01_32610</name>
    <name evidence="7" type="ORF">FOG94_12795</name>
</gene>
<dbReference type="PANTHER" id="PTHR44688">
    <property type="entry name" value="DNA-BINDING TRANSCRIPTIONAL ACTIVATOR DEVR_DOSR"/>
    <property type="match status" value="1"/>
</dbReference>
<dbReference type="RefSeq" id="WP_137280591.1">
    <property type="nucleotide sequence ID" value="NZ_BSTG01000004.1"/>
</dbReference>
<dbReference type="GO" id="GO:0003677">
    <property type="term" value="F:DNA binding"/>
    <property type="evidence" value="ECO:0007669"/>
    <property type="project" value="UniProtKB-KW"/>
</dbReference>
<dbReference type="PANTHER" id="PTHR44688:SF16">
    <property type="entry name" value="DNA-BINDING TRANSCRIPTIONAL ACTIVATOR DEVR_DOSR"/>
    <property type="match status" value="1"/>
</dbReference>
<dbReference type="SUPFAM" id="SSF52540">
    <property type="entry name" value="P-loop containing nucleoside triphosphate hydrolases"/>
    <property type="match status" value="1"/>
</dbReference>
<evidence type="ECO:0000259" key="5">
    <source>
        <dbReference type="PROSITE" id="PS50043"/>
    </source>
</evidence>
<dbReference type="InterPro" id="IPR059106">
    <property type="entry name" value="WHD_MalT"/>
</dbReference>
<evidence type="ECO:0000256" key="2">
    <source>
        <dbReference type="ARBA" id="ARBA00023125"/>
    </source>
</evidence>
<keyword evidence="1" id="KW-0805">Transcription regulation</keyword>
<dbReference type="PRINTS" id="PR00038">
    <property type="entry name" value="HTHLUXR"/>
</dbReference>
<keyword evidence="2" id="KW-0238">DNA-binding</keyword>
<dbReference type="Pfam" id="PF25873">
    <property type="entry name" value="WHD_MalT"/>
    <property type="match status" value="1"/>
</dbReference>
<evidence type="ECO:0000313" key="6">
    <source>
        <dbReference type="EMBL" id="GLY58659.1"/>
    </source>
</evidence>
<feature type="compositionally biased region" description="Basic and acidic residues" evidence="4">
    <location>
        <begin position="1"/>
        <end position="15"/>
    </location>
</feature>
<evidence type="ECO:0000256" key="1">
    <source>
        <dbReference type="ARBA" id="ARBA00023015"/>
    </source>
</evidence>
<feature type="domain" description="HTH luxR-type" evidence="5">
    <location>
        <begin position="825"/>
        <end position="890"/>
    </location>
</feature>
<dbReference type="CDD" id="cd06170">
    <property type="entry name" value="LuxR_C_like"/>
    <property type="match status" value="1"/>
</dbReference>
<dbReference type="Gene3D" id="3.40.50.300">
    <property type="entry name" value="P-loop containing nucleotide triphosphate hydrolases"/>
    <property type="match status" value="1"/>
</dbReference>
<proteinExistence type="predicted"/>
<dbReference type="InterPro" id="IPR000792">
    <property type="entry name" value="Tscrpt_reg_LuxR_C"/>
</dbReference>
<evidence type="ECO:0000256" key="3">
    <source>
        <dbReference type="ARBA" id="ARBA00023163"/>
    </source>
</evidence>
<dbReference type="EMBL" id="BSTG01000004">
    <property type="protein sequence ID" value="GLY58659.1"/>
    <property type="molecule type" value="Genomic_DNA"/>
</dbReference>
<evidence type="ECO:0000256" key="4">
    <source>
        <dbReference type="SAM" id="MobiDB-lite"/>
    </source>
</evidence>
<feature type="region of interest" description="Disordered" evidence="4">
    <location>
        <begin position="1"/>
        <end position="35"/>
    </location>
</feature>
<dbReference type="SUPFAM" id="SSF46894">
    <property type="entry name" value="C-terminal effector domain of the bipartite response regulators"/>
    <property type="match status" value="1"/>
</dbReference>
<dbReference type="Gene3D" id="1.10.10.10">
    <property type="entry name" value="Winged helix-like DNA-binding domain superfamily/Winged helix DNA-binding domain"/>
    <property type="match status" value="1"/>
</dbReference>
<keyword evidence="3" id="KW-0804">Transcription</keyword>